<dbReference type="SUPFAM" id="SSF54523">
    <property type="entry name" value="Pili subunits"/>
    <property type="match status" value="1"/>
</dbReference>
<dbReference type="InterPro" id="IPR045584">
    <property type="entry name" value="Pilin-like"/>
</dbReference>
<evidence type="ECO:0000313" key="4">
    <source>
        <dbReference type="EMBL" id="RAO76821.1"/>
    </source>
</evidence>
<gene>
    <name evidence="4" type="ORF">CA260_02580</name>
</gene>
<feature type="transmembrane region" description="Helical" evidence="2">
    <location>
        <begin position="187"/>
        <end position="206"/>
    </location>
</feature>
<feature type="transmembrane region" description="Helical" evidence="2">
    <location>
        <begin position="150"/>
        <end position="175"/>
    </location>
</feature>
<keyword evidence="2" id="KW-0812">Transmembrane</keyword>
<dbReference type="Proteomes" id="UP000248926">
    <property type="component" value="Unassembled WGS sequence"/>
</dbReference>
<dbReference type="EMBL" id="NFZS01000001">
    <property type="protein sequence ID" value="RAO76821.1"/>
    <property type="molecule type" value="Genomic_DNA"/>
</dbReference>
<protein>
    <recommendedName>
        <fullName evidence="3">GYF domain-containing protein</fullName>
    </recommendedName>
</protein>
<evidence type="ECO:0000313" key="5">
    <source>
        <dbReference type="Proteomes" id="UP000248926"/>
    </source>
</evidence>
<accession>A0A328P6B5</accession>
<evidence type="ECO:0000259" key="3">
    <source>
        <dbReference type="Pfam" id="PF14237"/>
    </source>
</evidence>
<evidence type="ECO:0000256" key="1">
    <source>
        <dbReference type="SAM" id="MobiDB-lite"/>
    </source>
</evidence>
<sequence length="324" mass="35573">MPWIASRARYTPSAPIDRTSPHDIASARACRGELINRNEERDMSDGEKVWVAQNGERSGPFPESDVRQWLTEGRYDAQTLAWRKGMAEWAPLFSLFPERPAAATPPAPPPAAVFEAADRPAFTHVLDEPTSAYRPPAEAPDTDLPPAPSMHWGVVLLLGIVTLGIFTLVWPFIQANWVRKIDSDSKATLWLGIGVGCLVVGEGMSIGNPGSAFGGLLTLAYVVLFITAYFAMAGSIRRALGAYGLPVEIGGVTLFFFNTLYLQGQLRWISRWQQTGTSQPKAPKGVFWLLWLPVVLLAILAAIAVPAYQDYVHRAQAMQQQQSE</sequence>
<comment type="caution">
    <text evidence="4">The sequence shown here is derived from an EMBL/GenBank/DDBJ whole genome shotgun (WGS) entry which is preliminary data.</text>
</comment>
<feature type="domain" description="GYF" evidence="3">
    <location>
        <begin position="51"/>
        <end position="92"/>
    </location>
</feature>
<keyword evidence="2" id="KW-1133">Transmembrane helix</keyword>
<reference evidence="4 5" key="1">
    <citation type="journal article" date="2018" name="Genet. Mol. Biol.">
        <title>The genome sequence of Dyella jiangningensis FCAV SCS01 from a lignocellulose-decomposing microbial consortium metagenome reveals potential for biotechnological applications.</title>
        <authorList>
            <person name="Desiderato J.G."/>
            <person name="Alvarenga D.O."/>
            <person name="Constancio M.T.L."/>
            <person name="Alves L.M.C."/>
            <person name="Varani A.M."/>
        </authorList>
    </citation>
    <scope>NUCLEOTIDE SEQUENCE [LARGE SCALE GENOMIC DNA]</scope>
    <source>
        <strain evidence="4 5">FCAV SCS01</strain>
    </source>
</reference>
<dbReference type="OrthoDB" id="115249at2"/>
<feature type="region of interest" description="Disordered" evidence="1">
    <location>
        <begin position="1"/>
        <end position="22"/>
    </location>
</feature>
<dbReference type="AlphaFoldDB" id="A0A328P6B5"/>
<dbReference type="Pfam" id="PF14237">
    <property type="entry name" value="GYF_2"/>
    <property type="match status" value="1"/>
</dbReference>
<organism evidence="4 5">
    <name type="scientific">Dyella jiangningensis</name>
    <dbReference type="NCBI Taxonomy" id="1379159"/>
    <lineage>
        <taxon>Bacteria</taxon>
        <taxon>Pseudomonadati</taxon>
        <taxon>Pseudomonadota</taxon>
        <taxon>Gammaproteobacteria</taxon>
        <taxon>Lysobacterales</taxon>
        <taxon>Rhodanobacteraceae</taxon>
        <taxon>Dyella</taxon>
    </lineage>
</organism>
<feature type="transmembrane region" description="Helical" evidence="2">
    <location>
        <begin position="212"/>
        <end position="231"/>
    </location>
</feature>
<feature type="transmembrane region" description="Helical" evidence="2">
    <location>
        <begin position="286"/>
        <end position="308"/>
    </location>
</feature>
<proteinExistence type="predicted"/>
<keyword evidence="5" id="KW-1185">Reference proteome</keyword>
<keyword evidence="2" id="KW-0472">Membrane</keyword>
<dbReference type="RefSeq" id="WP_111980886.1">
    <property type="nucleotide sequence ID" value="NZ_NFZS01000001.1"/>
</dbReference>
<evidence type="ECO:0000256" key="2">
    <source>
        <dbReference type="SAM" id="Phobius"/>
    </source>
</evidence>
<name>A0A328P6B5_9GAMM</name>
<dbReference type="InterPro" id="IPR025640">
    <property type="entry name" value="GYF_2"/>
</dbReference>
<dbReference type="Gene3D" id="3.30.700.10">
    <property type="entry name" value="Glycoprotein, Type 4 Pilin"/>
    <property type="match status" value="1"/>
</dbReference>
<feature type="transmembrane region" description="Helical" evidence="2">
    <location>
        <begin position="243"/>
        <end position="262"/>
    </location>
</feature>